<comment type="caution">
    <text evidence="2">The sequence shown here is derived from an EMBL/GenBank/DDBJ whole genome shotgun (WGS) entry which is preliminary data.</text>
</comment>
<evidence type="ECO:0000259" key="1">
    <source>
        <dbReference type="PROSITE" id="PS50042"/>
    </source>
</evidence>
<dbReference type="EMBL" id="JBHRYQ010000001">
    <property type="protein sequence ID" value="MFC3811692.1"/>
    <property type="molecule type" value="Genomic_DNA"/>
</dbReference>
<accession>A0ABV7YZA8</accession>
<feature type="domain" description="Cyclic nucleotide-binding" evidence="1">
    <location>
        <begin position="14"/>
        <end position="117"/>
    </location>
</feature>
<sequence length="203" mass="23390">MKISRSFLREFVNQYISLKGEEFQQFADIFTEINCKKGSILTESIDIDDKIILITKGIVREYSIINNEDHTIWINGVGEIVMDLSTLAVDSPNNIMAEALTNVHLLVAEKSAFEELMINMPKISILMNMVYQHTLSSFQKHMLLLKISPTIKREEMLFKLKPFLFRKEVKVKHLASLLNVHPNSLSRIHNQKVVPSLEENTTF</sequence>
<dbReference type="InterPro" id="IPR014710">
    <property type="entry name" value="RmlC-like_jellyroll"/>
</dbReference>
<gene>
    <name evidence="2" type="ORF">ACFOOI_13600</name>
</gene>
<dbReference type="InterPro" id="IPR000595">
    <property type="entry name" value="cNMP-bd_dom"/>
</dbReference>
<dbReference type="SUPFAM" id="SSF51206">
    <property type="entry name" value="cAMP-binding domain-like"/>
    <property type="match status" value="1"/>
</dbReference>
<dbReference type="InterPro" id="IPR018490">
    <property type="entry name" value="cNMP-bd_dom_sf"/>
</dbReference>
<keyword evidence="3" id="KW-1185">Reference proteome</keyword>
<evidence type="ECO:0000313" key="2">
    <source>
        <dbReference type="EMBL" id="MFC3811692.1"/>
    </source>
</evidence>
<dbReference type="Pfam" id="PF00027">
    <property type="entry name" value="cNMP_binding"/>
    <property type="match status" value="1"/>
</dbReference>
<dbReference type="PROSITE" id="PS50042">
    <property type="entry name" value="CNMP_BINDING_3"/>
    <property type="match status" value="1"/>
</dbReference>
<organism evidence="2 3">
    <name type="scientific">Lacihabitans lacunae</name>
    <dbReference type="NCBI Taxonomy" id="1028214"/>
    <lineage>
        <taxon>Bacteria</taxon>
        <taxon>Pseudomonadati</taxon>
        <taxon>Bacteroidota</taxon>
        <taxon>Cytophagia</taxon>
        <taxon>Cytophagales</taxon>
        <taxon>Leadbetterellaceae</taxon>
        <taxon>Lacihabitans</taxon>
    </lineage>
</organism>
<proteinExistence type="predicted"/>
<evidence type="ECO:0000313" key="3">
    <source>
        <dbReference type="Proteomes" id="UP001595616"/>
    </source>
</evidence>
<dbReference type="RefSeq" id="WP_379838532.1">
    <property type="nucleotide sequence ID" value="NZ_JBHRYQ010000001.1"/>
</dbReference>
<name>A0ABV7YZA8_9BACT</name>
<protein>
    <submittedName>
        <fullName evidence="2">Crp/Fnr family transcriptional regulator</fullName>
    </submittedName>
</protein>
<dbReference type="Gene3D" id="2.60.120.10">
    <property type="entry name" value="Jelly Rolls"/>
    <property type="match status" value="1"/>
</dbReference>
<reference evidence="3" key="1">
    <citation type="journal article" date="2019" name="Int. J. Syst. Evol. Microbiol.">
        <title>The Global Catalogue of Microorganisms (GCM) 10K type strain sequencing project: providing services to taxonomists for standard genome sequencing and annotation.</title>
        <authorList>
            <consortium name="The Broad Institute Genomics Platform"/>
            <consortium name="The Broad Institute Genome Sequencing Center for Infectious Disease"/>
            <person name="Wu L."/>
            <person name="Ma J."/>
        </authorList>
    </citation>
    <scope>NUCLEOTIDE SEQUENCE [LARGE SCALE GENOMIC DNA]</scope>
    <source>
        <strain evidence="3">CECT 7956</strain>
    </source>
</reference>
<dbReference type="Proteomes" id="UP001595616">
    <property type="component" value="Unassembled WGS sequence"/>
</dbReference>